<dbReference type="InterPro" id="IPR000679">
    <property type="entry name" value="Znf_GATA"/>
</dbReference>
<comment type="function">
    <text evidence="8">Transcriptional regulator that specifically binds 5'-GATA-3' or 5'-GAT-3' motifs within gene promoters.</text>
</comment>
<protein>
    <recommendedName>
        <fullName evidence="10">GATA-type domain-containing protein</fullName>
    </recommendedName>
</protein>
<dbReference type="PROSITE" id="PS50114">
    <property type="entry name" value="GATA_ZN_FINGER_2"/>
    <property type="match status" value="1"/>
</dbReference>
<keyword evidence="6" id="KW-0804">Transcription</keyword>
<dbReference type="CDD" id="cd00202">
    <property type="entry name" value="ZnF_GATA"/>
    <property type="match status" value="1"/>
</dbReference>
<keyword evidence="4" id="KW-0805">Transcription regulation</keyword>
<evidence type="ECO:0000256" key="1">
    <source>
        <dbReference type="ARBA" id="ARBA00022723"/>
    </source>
</evidence>
<dbReference type="InterPro" id="IPR013088">
    <property type="entry name" value="Znf_NHR/GATA"/>
</dbReference>
<keyword evidence="5" id="KW-0238">DNA-binding</keyword>
<evidence type="ECO:0000256" key="8">
    <source>
        <dbReference type="ARBA" id="ARBA00037539"/>
    </source>
</evidence>
<dbReference type="PANTHER" id="PTHR47172:SF9">
    <property type="entry name" value="GATA TRANSCRIPTION FACTOR 23"/>
    <property type="match status" value="1"/>
</dbReference>
<dbReference type="AlphaFoldDB" id="A0AAE0DX66"/>
<evidence type="ECO:0000313" key="11">
    <source>
        <dbReference type="EMBL" id="KAK3194208.1"/>
    </source>
</evidence>
<dbReference type="SUPFAM" id="SSF57716">
    <property type="entry name" value="Glucocorticoid receptor-like (DNA-binding domain)"/>
    <property type="match status" value="1"/>
</dbReference>
<dbReference type="EMBL" id="JANJYJ010000008">
    <property type="protein sequence ID" value="KAK3194208.1"/>
    <property type="molecule type" value="Genomic_DNA"/>
</dbReference>
<evidence type="ECO:0000256" key="3">
    <source>
        <dbReference type="ARBA" id="ARBA00022833"/>
    </source>
</evidence>
<organism evidence="11 12">
    <name type="scientific">Dipteronia sinensis</name>
    <dbReference type="NCBI Taxonomy" id="43782"/>
    <lineage>
        <taxon>Eukaryota</taxon>
        <taxon>Viridiplantae</taxon>
        <taxon>Streptophyta</taxon>
        <taxon>Embryophyta</taxon>
        <taxon>Tracheophyta</taxon>
        <taxon>Spermatophyta</taxon>
        <taxon>Magnoliopsida</taxon>
        <taxon>eudicotyledons</taxon>
        <taxon>Gunneridae</taxon>
        <taxon>Pentapetalae</taxon>
        <taxon>rosids</taxon>
        <taxon>malvids</taxon>
        <taxon>Sapindales</taxon>
        <taxon>Sapindaceae</taxon>
        <taxon>Hippocastanoideae</taxon>
        <taxon>Acereae</taxon>
        <taxon>Dipteronia</taxon>
    </lineage>
</organism>
<evidence type="ECO:0000256" key="5">
    <source>
        <dbReference type="ARBA" id="ARBA00023125"/>
    </source>
</evidence>
<evidence type="ECO:0000256" key="4">
    <source>
        <dbReference type="ARBA" id="ARBA00023015"/>
    </source>
</evidence>
<evidence type="ECO:0000259" key="10">
    <source>
        <dbReference type="PROSITE" id="PS50114"/>
    </source>
</evidence>
<evidence type="ECO:0000256" key="6">
    <source>
        <dbReference type="ARBA" id="ARBA00023163"/>
    </source>
</evidence>
<comment type="similarity">
    <text evidence="7">Belongs to the type IV zinc-finger family. Class B subfamily.</text>
</comment>
<evidence type="ECO:0000256" key="9">
    <source>
        <dbReference type="PROSITE-ProRule" id="PRU00094"/>
    </source>
</evidence>
<name>A0AAE0DX66_9ROSI</name>
<dbReference type="Proteomes" id="UP001281410">
    <property type="component" value="Unassembled WGS sequence"/>
</dbReference>
<keyword evidence="2 9" id="KW-0863">Zinc-finger</keyword>
<dbReference type="GO" id="GO:0043565">
    <property type="term" value="F:sequence-specific DNA binding"/>
    <property type="evidence" value="ECO:0007669"/>
    <property type="project" value="InterPro"/>
</dbReference>
<dbReference type="SMART" id="SM00401">
    <property type="entry name" value="ZnF_GATA"/>
    <property type="match status" value="1"/>
</dbReference>
<feature type="domain" description="GATA-type" evidence="10">
    <location>
        <begin position="26"/>
        <end position="62"/>
    </location>
</feature>
<evidence type="ECO:0000256" key="2">
    <source>
        <dbReference type="ARBA" id="ARBA00022771"/>
    </source>
</evidence>
<dbReference type="Gene3D" id="3.30.50.10">
    <property type="entry name" value="Erythroid Transcription Factor GATA-1, subunit A"/>
    <property type="match status" value="1"/>
</dbReference>
<reference evidence="11" key="1">
    <citation type="journal article" date="2023" name="Plant J.">
        <title>Genome sequences and population genomics provide insights into the demographic history, inbreeding, and mutation load of two 'living fossil' tree species of Dipteronia.</title>
        <authorList>
            <person name="Feng Y."/>
            <person name="Comes H.P."/>
            <person name="Chen J."/>
            <person name="Zhu S."/>
            <person name="Lu R."/>
            <person name="Zhang X."/>
            <person name="Li P."/>
            <person name="Qiu J."/>
            <person name="Olsen K.M."/>
            <person name="Qiu Y."/>
        </authorList>
    </citation>
    <scope>NUCLEOTIDE SEQUENCE</scope>
    <source>
        <strain evidence="11">NBL</strain>
    </source>
</reference>
<keyword evidence="3" id="KW-0862">Zinc</keyword>
<dbReference type="GO" id="GO:0006355">
    <property type="term" value="P:regulation of DNA-templated transcription"/>
    <property type="evidence" value="ECO:0007669"/>
    <property type="project" value="InterPro"/>
</dbReference>
<gene>
    <name evidence="11" type="ORF">Dsin_025518</name>
</gene>
<keyword evidence="12" id="KW-1185">Reference proteome</keyword>
<proteinExistence type="inferred from homology"/>
<evidence type="ECO:0000313" key="12">
    <source>
        <dbReference type="Proteomes" id="UP001281410"/>
    </source>
</evidence>
<accession>A0AAE0DX66</accession>
<dbReference type="Pfam" id="PF00320">
    <property type="entry name" value="GATA"/>
    <property type="match status" value="1"/>
</dbReference>
<keyword evidence="1" id="KW-0479">Metal-binding</keyword>
<comment type="caution">
    <text evidence="11">The sequence shown here is derived from an EMBL/GenBank/DDBJ whole genome shotgun (WGS) entry which is preliminary data.</text>
</comment>
<dbReference type="PANTHER" id="PTHR47172">
    <property type="entry name" value="OS01G0976800 PROTEIN"/>
    <property type="match status" value="1"/>
</dbReference>
<dbReference type="GO" id="GO:0008270">
    <property type="term" value="F:zinc ion binding"/>
    <property type="evidence" value="ECO:0007669"/>
    <property type="project" value="UniProtKB-KW"/>
</dbReference>
<sequence>MDVKTKGSETENMNINNSSPDNYVFNEVKKSCIDCHTTRTPLWRGGPAGPRSLCNACGIRYRKTKKAIMLGLNNKGRSTEKIRGRKKNSKLQVLMAVGREMMLQTSSMGEEEEQAAMLLMALSCGYVYAN</sequence>
<dbReference type="PROSITE" id="PS00344">
    <property type="entry name" value="GATA_ZN_FINGER_1"/>
    <property type="match status" value="1"/>
</dbReference>
<evidence type="ECO:0000256" key="7">
    <source>
        <dbReference type="ARBA" id="ARBA00024019"/>
    </source>
</evidence>